<dbReference type="Gene3D" id="3.60.21.10">
    <property type="match status" value="1"/>
</dbReference>
<dbReference type="Pfam" id="PF00149">
    <property type="entry name" value="Metallophos"/>
    <property type="match status" value="1"/>
</dbReference>
<dbReference type="Proteomes" id="UP001232343">
    <property type="component" value="Unassembled WGS sequence"/>
</dbReference>
<protein>
    <submittedName>
        <fullName evidence="2">MPP superfamily phosphohydrolase</fullName>
    </submittedName>
</protein>
<organism evidence="2 3">
    <name type="scientific">Lederbergia wuyishanensis</name>
    <dbReference type="NCBI Taxonomy" id="1347903"/>
    <lineage>
        <taxon>Bacteria</taxon>
        <taxon>Bacillati</taxon>
        <taxon>Bacillota</taxon>
        <taxon>Bacilli</taxon>
        <taxon>Bacillales</taxon>
        <taxon>Bacillaceae</taxon>
        <taxon>Lederbergia</taxon>
    </lineage>
</organism>
<dbReference type="InterPro" id="IPR004843">
    <property type="entry name" value="Calcineurin-like_PHP"/>
</dbReference>
<gene>
    <name evidence="2" type="ORF">J2S14_000873</name>
</gene>
<dbReference type="InterPro" id="IPR051158">
    <property type="entry name" value="Metallophosphoesterase_sf"/>
</dbReference>
<reference evidence="2 3" key="1">
    <citation type="submission" date="2023-07" db="EMBL/GenBank/DDBJ databases">
        <title>Genomic Encyclopedia of Type Strains, Phase IV (KMG-IV): sequencing the most valuable type-strain genomes for metagenomic binning, comparative biology and taxonomic classification.</title>
        <authorList>
            <person name="Goeker M."/>
        </authorList>
    </citation>
    <scope>NUCLEOTIDE SEQUENCE [LARGE SCALE GENOMIC DNA]</scope>
    <source>
        <strain evidence="2 3">DSM 27848</strain>
    </source>
</reference>
<evidence type="ECO:0000259" key="1">
    <source>
        <dbReference type="Pfam" id="PF00149"/>
    </source>
</evidence>
<dbReference type="RefSeq" id="WP_244680273.1">
    <property type="nucleotide sequence ID" value="NZ_JALIRM010000001.1"/>
</dbReference>
<comment type="caution">
    <text evidence="2">The sequence shown here is derived from an EMBL/GenBank/DDBJ whole genome shotgun (WGS) entry which is preliminary data.</text>
</comment>
<proteinExistence type="predicted"/>
<keyword evidence="3" id="KW-1185">Reference proteome</keyword>
<dbReference type="PANTHER" id="PTHR31302">
    <property type="entry name" value="TRANSMEMBRANE PROTEIN WITH METALLOPHOSPHOESTERASE DOMAIN-RELATED"/>
    <property type="match status" value="1"/>
</dbReference>
<sequence length="257" mass="29075">MEIIIIAVAIFAVILILYMYRKAFRDDIKFETFHFSNFPKEIGSFRIFFISDIHKRDISAYILDQIKGKTDIVIIGGDLTEKGVSLSRVTNNLVKLKSIAPVFFVWGNNDYEMDPSLLRKAFHSKGINELLNSVYYIKENGKKIALIGLDDFSQELPELDLFMEKINEDSFNILICHNPETVHMVPEIQKISLILSGHTHGGQIRIFGMGPYKKGGIKKVEDTIHLISNGYGTTLVPLRLGANAETHLITIKSENSD</sequence>
<accession>A0ABU0D104</accession>
<name>A0ABU0D104_9BACI</name>
<dbReference type="EMBL" id="JAUSUO010000001">
    <property type="protein sequence ID" value="MDQ0342080.1"/>
    <property type="molecule type" value="Genomic_DNA"/>
</dbReference>
<evidence type="ECO:0000313" key="2">
    <source>
        <dbReference type="EMBL" id="MDQ0342080.1"/>
    </source>
</evidence>
<feature type="domain" description="Calcineurin-like phosphoesterase" evidence="1">
    <location>
        <begin position="45"/>
        <end position="201"/>
    </location>
</feature>
<dbReference type="SUPFAM" id="SSF56300">
    <property type="entry name" value="Metallo-dependent phosphatases"/>
    <property type="match status" value="1"/>
</dbReference>
<dbReference type="PANTHER" id="PTHR31302:SF32">
    <property type="entry name" value="PHOSPHOESTERASE"/>
    <property type="match status" value="1"/>
</dbReference>
<evidence type="ECO:0000313" key="3">
    <source>
        <dbReference type="Proteomes" id="UP001232343"/>
    </source>
</evidence>
<dbReference type="InterPro" id="IPR029052">
    <property type="entry name" value="Metallo-depent_PP-like"/>
</dbReference>